<proteinExistence type="predicted"/>
<gene>
    <name evidence="1" type="ORF">METZ01_LOCUS301594</name>
</gene>
<organism evidence="1">
    <name type="scientific">marine metagenome</name>
    <dbReference type="NCBI Taxonomy" id="408172"/>
    <lineage>
        <taxon>unclassified sequences</taxon>
        <taxon>metagenomes</taxon>
        <taxon>ecological metagenomes</taxon>
    </lineage>
</organism>
<dbReference type="EMBL" id="UINC01093930">
    <property type="protein sequence ID" value="SVC48740.1"/>
    <property type="molecule type" value="Genomic_DNA"/>
</dbReference>
<dbReference type="Gene3D" id="3.90.550.10">
    <property type="entry name" value="Spore Coat Polysaccharide Biosynthesis Protein SpsA, Chain A"/>
    <property type="match status" value="1"/>
</dbReference>
<reference evidence="1" key="1">
    <citation type="submission" date="2018-05" db="EMBL/GenBank/DDBJ databases">
        <authorList>
            <person name="Lanie J.A."/>
            <person name="Ng W.-L."/>
            <person name="Kazmierczak K.M."/>
            <person name="Andrzejewski T.M."/>
            <person name="Davidsen T.M."/>
            <person name="Wayne K.J."/>
            <person name="Tettelin H."/>
            <person name="Glass J.I."/>
            <person name="Rusch D."/>
            <person name="Podicherti R."/>
            <person name="Tsui H.-C.T."/>
            <person name="Winkler M.E."/>
        </authorList>
    </citation>
    <scope>NUCLEOTIDE SEQUENCE</scope>
</reference>
<accession>A0A382MJB1</accession>
<dbReference type="InterPro" id="IPR029044">
    <property type="entry name" value="Nucleotide-diphossugar_trans"/>
</dbReference>
<feature type="non-terminal residue" evidence="1">
    <location>
        <position position="116"/>
    </location>
</feature>
<evidence type="ECO:0008006" key="2">
    <source>
        <dbReference type="Google" id="ProtNLM"/>
    </source>
</evidence>
<dbReference type="SUPFAM" id="SSF53448">
    <property type="entry name" value="Nucleotide-diphospho-sugar transferases"/>
    <property type="match status" value="1"/>
</dbReference>
<name>A0A382MJB1_9ZZZZ</name>
<evidence type="ECO:0000313" key="1">
    <source>
        <dbReference type="EMBL" id="SVC48740.1"/>
    </source>
</evidence>
<sequence>VILDADSRLETDEDKPNVRIIPFPVDEEKGEGWFKPHYWQMRYHLNKYVETDHCFYLDTDTVIVNDRVDELIEEAGDDFLICRHWWVPELKDYLQRVRVNIGLVKHLIKEDEVDIP</sequence>
<protein>
    <recommendedName>
        <fullName evidence="2">Nucleotide-diphospho-sugar transferase domain-containing protein</fullName>
    </recommendedName>
</protein>
<dbReference type="AlphaFoldDB" id="A0A382MJB1"/>
<feature type="non-terminal residue" evidence="1">
    <location>
        <position position="1"/>
    </location>
</feature>